<dbReference type="RefSeq" id="WP_052475203.1">
    <property type="nucleotide sequence ID" value="NZ_BSSZ01000008.1"/>
</dbReference>
<accession>A0ABR5ATD2</accession>
<dbReference type="Proteomes" id="UP000031982">
    <property type="component" value="Unassembled WGS sequence"/>
</dbReference>
<dbReference type="PANTHER" id="PTHR40053">
    <property type="entry name" value="SPORULATION-CONTROL PROTEIN SPO0M"/>
    <property type="match status" value="1"/>
</dbReference>
<evidence type="ECO:0000313" key="2">
    <source>
        <dbReference type="Proteomes" id="UP000031982"/>
    </source>
</evidence>
<proteinExistence type="predicted"/>
<dbReference type="GeneID" id="92778124"/>
<comment type="caution">
    <text evidence="1">The sequence shown here is derived from an EMBL/GenBank/DDBJ whole genome shotgun (WGS) entry which is preliminary data.</text>
</comment>
<name>A0ABR5ATD2_BACBA</name>
<evidence type="ECO:0000313" key="1">
    <source>
        <dbReference type="EMBL" id="KIL77418.1"/>
    </source>
</evidence>
<dbReference type="InterPro" id="IPR009776">
    <property type="entry name" value="Spore_0_M"/>
</dbReference>
<protein>
    <submittedName>
        <fullName evidence="1">Sporulation-control protein</fullName>
    </submittedName>
</protein>
<dbReference type="Pfam" id="PF07070">
    <property type="entry name" value="Spo0M"/>
    <property type="match status" value="1"/>
</dbReference>
<dbReference type="EMBL" id="JXLP01000014">
    <property type="protein sequence ID" value="KIL77418.1"/>
    <property type="molecule type" value="Genomic_DNA"/>
</dbReference>
<sequence length="131" mass="14739">MSKRLLSRLGIGSAKVDLILEKQEYSPGEKVTGHFLLIGGIIEQDVKRIDCHLMVLDKKNGSESILDSLTILSSRSIRPKEVEKIDFKFRLPENLEMSSSARSYQFKTKLHFDAGVANKDQDIIHVAAQNI</sequence>
<dbReference type="PANTHER" id="PTHR40053:SF1">
    <property type="entry name" value="SPORULATION-CONTROL PROTEIN SPO0M"/>
    <property type="match status" value="1"/>
</dbReference>
<organism evidence="1 2">
    <name type="scientific">Bacillus badius</name>
    <dbReference type="NCBI Taxonomy" id="1455"/>
    <lineage>
        <taxon>Bacteria</taxon>
        <taxon>Bacillati</taxon>
        <taxon>Bacillota</taxon>
        <taxon>Bacilli</taxon>
        <taxon>Bacillales</taxon>
        <taxon>Bacillaceae</taxon>
        <taxon>Pseudobacillus</taxon>
    </lineage>
</organism>
<keyword evidence="2" id="KW-1185">Reference proteome</keyword>
<gene>
    <name evidence="1" type="ORF">SD77_1404</name>
</gene>
<reference evidence="1 2" key="1">
    <citation type="submission" date="2015-01" db="EMBL/GenBank/DDBJ databases">
        <title>Genome Assembly of Bacillus badius MTCC 1458.</title>
        <authorList>
            <person name="Verma A."/>
            <person name="Khatri I."/>
            <person name="Mual P."/>
            <person name="Subramanian S."/>
            <person name="Krishnamurthi S."/>
        </authorList>
    </citation>
    <scope>NUCLEOTIDE SEQUENCE [LARGE SCALE GENOMIC DNA]</scope>
    <source>
        <strain evidence="1 2">MTCC 1458</strain>
    </source>
</reference>